<reference evidence="1" key="1">
    <citation type="submission" date="2021-01" db="EMBL/GenBank/DDBJ databases">
        <authorList>
            <consortium name="Genoscope - CEA"/>
            <person name="William W."/>
        </authorList>
    </citation>
    <scope>NUCLEOTIDE SEQUENCE</scope>
</reference>
<accession>A0A8S1MP40</accession>
<evidence type="ECO:0000313" key="1">
    <source>
        <dbReference type="EMBL" id="CAD8078525.1"/>
    </source>
</evidence>
<keyword evidence="2" id="KW-1185">Reference proteome</keyword>
<proteinExistence type="predicted"/>
<comment type="caution">
    <text evidence="1">The sequence shown here is derived from an EMBL/GenBank/DDBJ whole genome shotgun (WGS) entry which is preliminary data.</text>
</comment>
<gene>
    <name evidence="1" type="ORF">PSON_ATCC_30995.1.T0370352</name>
</gene>
<dbReference type="Proteomes" id="UP000692954">
    <property type="component" value="Unassembled WGS sequence"/>
</dbReference>
<dbReference type="AlphaFoldDB" id="A0A8S1MP40"/>
<organism evidence="1 2">
    <name type="scientific">Paramecium sonneborni</name>
    <dbReference type="NCBI Taxonomy" id="65129"/>
    <lineage>
        <taxon>Eukaryota</taxon>
        <taxon>Sar</taxon>
        <taxon>Alveolata</taxon>
        <taxon>Ciliophora</taxon>
        <taxon>Intramacronucleata</taxon>
        <taxon>Oligohymenophorea</taxon>
        <taxon>Peniculida</taxon>
        <taxon>Parameciidae</taxon>
        <taxon>Paramecium</taxon>
    </lineage>
</organism>
<evidence type="ECO:0000313" key="2">
    <source>
        <dbReference type="Proteomes" id="UP000692954"/>
    </source>
</evidence>
<protein>
    <submittedName>
        <fullName evidence="1">Uncharacterized protein</fullName>
    </submittedName>
</protein>
<sequence length="42" mass="5190">MIKLLKVRYEQKEREEKGILVMRKQVKKRQNSEEKILNIKSF</sequence>
<name>A0A8S1MP40_9CILI</name>
<dbReference type="EMBL" id="CAJJDN010000037">
    <property type="protein sequence ID" value="CAD8078525.1"/>
    <property type="molecule type" value="Genomic_DNA"/>
</dbReference>